<keyword evidence="2" id="KW-1185">Reference proteome</keyword>
<reference evidence="1 2" key="1">
    <citation type="submission" date="2019-02" db="EMBL/GenBank/DDBJ databases">
        <title>Deep-cultivation of Planctomycetes and their phenomic and genomic characterization uncovers novel biology.</title>
        <authorList>
            <person name="Wiegand S."/>
            <person name="Jogler M."/>
            <person name="Boedeker C."/>
            <person name="Pinto D."/>
            <person name="Vollmers J."/>
            <person name="Rivas-Marin E."/>
            <person name="Kohn T."/>
            <person name="Peeters S.H."/>
            <person name="Heuer A."/>
            <person name="Rast P."/>
            <person name="Oberbeckmann S."/>
            <person name="Bunk B."/>
            <person name="Jeske O."/>
            <person name="Meyerdierks A."/>
            <person name="Storesund J.E."/>
            <person name="Kallscheuer N."/>
            <person name="Luecker S."/>
            <person name="Lage O.M."/>
            <person name="Pohl T."/>
            <person name="Merkel B.J."/>
            <person name="Hornburger P."/>
            <person name="Mueller R.-W."/>
            <person name="Bruemmer F."/>
            <person name="Labrenz M."/>
            <person name="Spormann A.M."/>
            <person name="Op den Camp H."/>
            <person name="Overmann J."/>
            <person name="Amann R."/>
            <person name="Jetten M.S.M."/>
            <person name="Mascher T."/>
            <person name="Medema M.H."/>
            <person name="Devos D.P."/>
            <person name="Kaster A.-K."/>
            <person name="Ovreas L."/>
            <person name="Rohde M."/>
            <person name="Galperin M.Y."/>
            <person name="Jogler C."/>
        </authorList>
    </citation>
    <scope>NUCLEOTIDE SEQUENCE [LARGE SCALE GENOMIC DNA]</scope>
    <source>
        <strain evidence="1 2">Pan189</strain>
    </source>
</reference>
<dbReference type="EMBL" id="CP036268">
    <property type="protein sequence ID" value="QDT36498.1"/>
    <property type="molecule type" value="Genomic_DNA"/>
</dbReference>
<organism evidence="1 2">
    <name type="scientific">Stratiformator vulcanicus</name>
    <dbReference type="NCBI Taxonomy" id="2527980"/>
    <lineage>
        <taxon>Bacteria</taxon>
        <taxon>Pseudomonadati</taxon>
        <taxon>Planctomycetota</taxon>
        <taxon>Planctomycetia</taxon>
        <taxon>Planctomycetales</taxon>
        <taxon>Planctomycetaceae</taxon>
        <taxon>Stratiformator</taxon>
    </lineage>
</organism>
<proteinExistence type="predicted"/>
<dbReference type="AlphaFoldDB" id="A0A517QY31"/>
<gene>
    <name evidence="1" type="ORF">Pan189_08550</name>
</gene>
<evidence type="ECO:0000313" key="2">
    <source>
        <dbReference type="Proteomes" id="UP000317318"/>
    </source>
</evidence>
<sequence length="33" mass="3780">MSLAAGCRIGRMLIEKIECRLVKVARDCDCRLR</sequence>
<dbReference type="KEGG" id="svp:Pan189_08550"/>
<evidence type="ECO:0000313" key="1">
    <source>
        <dbReference type="EMBL" id="QDT36498.1"/>
    </source>
</evidence>
<dbReference type="Proteomes" id="UP000317318">
    <property type="component" value="Chromosome"/>
</dbReference>
<protein>
    <submittedName>
        <fullName evidence="1">Uncharacterized protein</fullName>
    </submittedName>
</protein>
<name>A0A517QY31_9PLAN</name>
<accession>A0A517QY31</accession>